<comment type="caution">
    <text evidence="3">The sequence shown here is derived from an EMBL/GenBank/DDBJ whole genome shotgun (WGS) entry which is preliminary data.</text>
</comment>
<evidence type="ECO:0000313" key="4">
    <source>
        <dbReference type="Proteomes" id="UP001634007"/>
    </source>
</evidence>
<sequence length="154" mass="18163">MPLYDCVLLLKPHVKKEALMDMVARIGRDVYKKNGVVTEVKSFGTVQLGYGIKKLDGRFFQGQMMQLTMMASPMMNKELHYLNREDRLLRWLLVKHRDTKYGLEFLTEEDEKRELSRFPRSSIFDDEDADKDVDDDEDDGDDEYEVDGEERKEQ</sequence>
<protein>
    <recommendedName>
        <fullName evidence="5">Ribosomal protein S6</fullName>
    </recommendedName>
</protein>
<dbReference type="PANTHER" id="PTHR21011:SF1">
    <property type="entry name" value="SMALL RIBOSOMAL SUBUNIT PROTEIN BS6M"/>
    <property type="match status" value="1"/>
</dbReference>
<dbReference type="Gene3D" id="3.30.70.60">
    <property type="match status" value="1"/>
</dbReference>
<dbReference type="InterPro" id="IPR000529">
    <property type="entry name" value="Ribosomal_bS6"/>
</dbReference>
<dbReference type="InterPro" id="IPR014717">
    <property type="entry name" value="Transl_elong_EF1B/ribsomal_bS6"/>
</dbReference>
<feature type="compositionally biased region" description="Acidic residues" evidence="2">
    <location>
        <begin position="124"/>
        <end position="148"/>
    </location>
</feature>
<dbReference type="InterPro" id="IPR035980">
    <property type="entry name" value="Ribosomal_bS6_sf"/>
</dbReference>
<evidence type="ECO:0000313" key="3">
    <source>
        <dbReference type="EMBL" id="KAL3725874.1"/>
    </source>
</evidence>
<gene>
    <name evidence="3" type="ORF">ACJRO7_030847</name>
</gene>
<reference evidence="3 4" key="1">
    <citation type="submission" date="2024-11" db="EMBL/GenBank/DDBJ databases">
        <title>Chromosome-level genome assembly of Eucalyptus globulus Labill. provides insights into its genome evolution.</title>
        <authorList>
            <person name="Li X."/>
        </authorList>
    </citation>
    <scope>NUCLEOTIDE SEQUENCE [LARGE SCALE GENOMIC DNA]</scope>
    <source>
        <strain evidence="3">CL2024</strain>
        <tissue evidence="3">Fresh tender leaves</tissue>
    </source>
</reference>
<dbReference type="FunFam" id="3.30.70.60:FF:000012">
    <property type="entry name" value="Translation elongation factor EF1B/ribosomal protein S6 family protein"/>
    <property type="match status" value="1"/>
</dbReference>
<evidence type="ECO:0008006" key="5">
    <source>
        <dbReference type="Google" id="ProtNLM"/>
    </source>
</evidence>
<name>A0ABD3JHU3_EUCGL</name>
<proteinExistence type="inferred from homology"/>
<dbReference type="Pfam" id="PF01250">
    <property type="entry name" value="Ribosomal_S6"/>
    <property type="match status" value="1"/>
</dbReference>
<comment type="similarity">
    <text evidence="1">Belongs to the bacterial ribosomal protein bS6 family.</text>
</comment>
<feature type="region of interest" description="Disordered" evidence="2">
    <location>
        <begin position="110"/>
        <end position="154"/>
    </location>
</feature>
<dbReference type="Proteomes" id="UP001634007">
    <property type="component" value="Unassembled WGS sequence"/>
</dbReference>
<evidence type="ECO:0000256" key="1">
    <source>
        <dbReference type="ARBA" id="ARBA00009512"/>
    </source>
</evidence>
<dbReference type="PANTHER" id="PTHR21011">
    <property type="entry name" value="MITOCHONDRIAL 28S RIBOSOMAL PROTEIN S6"/>
    <property type="match status" value="1"/>
</dbReference>
<dbReference type="AlphaFoldDB" id="A0ABD3JHU3"/>
<organism evidence="3 4">
    <name type="scientific">Eucalyptus globulus</name>
    <name type="common">Tasmanian blue gum</name>
    <dbReference type="NCBI Taxonomy" id="34317"/>
    <lineage>
        <taxon>Eukaryota</taxon>
        <taxon>Viridiplantae</taxon>
        <taxon>Streptophyta</taxon>
        <taxon>Embryophyta</taxon>
        <taxon>Tracheophyta</taxon>
        <taxon>Spermatophyta</taxon>
        <taxon>Magnoliopsida</taxon>
        <taxon>eudicotyledons</taxon>
        <taxon>Gunneridae</taxon>
        <taxon>Pentapetalae</taxon>
        <taxon>rosids</taxon>
        <taxon>malvids</taxon>
        <taxon>Myrtales</taxon>
        <taxon>Myrtaceae</taxon>
        <taxon>Myrtoideae</taxon>
        <taxon>Eucalypteae</taxon>
        <taxon>Eucalyptus</taxon>
    </lineage>
</organism>
<dbReference type="CDD" id="cd15465">
    <property type="entry name" value="bS6_mito"/>
    <property type="match status" value="1"/>
</dbReference>
<dbReference type="SUPFAM" id="SSF54995">
    <property type="entry name" value="Ribosomal protein S6"/>
    <property type="match status" value="1"/>
</dbReference>
<keyword evidence="4" id="KW-1185">Reference proteome</keyword>
<evidence type="ECO:0000256" key="2">
    <source>
        <dbReference type="SAM" id="MobiDB-lite"/>
    </source>
</evidence>
<accession>A0ABD3JHU3</accession>
<dbReference type="GO" id="GO:0005737">
    <property type="term" value="C:cytoplasm"/>
    <property type="evidence" value="ECO:0007669"/>
    <property type="project" value="UniProtKB-ARBA"/>
</dbReference>
<dbReference type="EMBL" id="JBJKBG010000008">
    <property type="protein sequence ID" value="KAL3725874.1"/>
    <property type="molecule type" value="Genomic_DNA"/>
</dbReference>